<evidence type="ECO:0000256" key="1">
    <source>
        <dbReference type="RuleBase" id="RU369102"/>
    </source>
</evidence>
<feature type="domain" description="GST C-terminal" evidence="2">
    <location>
        <begin position="1"/>
        <end position="114"/>
    </location>
</feature>
<dbReference type="CDD" id="cd03185">
    <property type="entry name" value="GST_C_Tau"/>
    <property type="match status" value="1"/>
</dbReference>
<comment type="function">
    <text evidence="1">Is involved in the conjugation of reduced glutathione to a wide number of exogenous and endogenous hydrophobic electrophiles.</text>
</comment>
<evidence type="ECO:0000313" key="3">
    <source>
        <dbReference type="EMBL" id="PWA48260.1"/>
    </source>
</evidence>
<dbReference type="Pfam" id="PF13410">
    <property type="entry name" value="GST_C_2"/>
    <property type="match status" value="1"/>
</dbReference>
<dbReference type="Gene3D" id="1.20.1050.10">
    <property type="match status" value="1"/>
</dbReference>
<name>A0A2U1LGW7_ARTAN</name>
<dbReference type="InterPro" id="IPR045073">
    <property type="entry name" value="Omega/Tau-like"/>
</dbReference>
<keyword evidence="4" id="KW-1185">Reference proteome</keyword>
<comment type="catalytic activity">
    <reaction evidence="1">
        <text>RX + glutathione = an S-substituted glutathione + a halide anion + H(+)</text>
        <dbReference type="Rhea" id="RHEA:16437"/>
        <dbReference type="ChEBI" id="CHEBI:15378"/>
        <dbReference type="ChEBI" id="CHEBI:16042"/>
        <dbReference type="ChEBI" id="CHEBI:17792"/>
        <dbReference type="ChEBI" id="CHEBI:57925"/>
        <dbReference type="ChEBI" id="CHEBI:90779"/>
        <dbReference type="EC" id="2.5.1.18"/>
    </reaction>
</comment>
<dbReference type="OrthoDB" id="202840at2759"/>
<dbReference type="Proteomes" id="UP000245207">
    <property type="component" value="Unassembled WGS sequence"/>
</dbReference>
<dbReference type="GO" id="GO:0004364">
    <property type="term" value="F:glutathione transferase activity"/>
    <property type="evidence" value="ECO:0007669"/>
    <property type="project" value="UniProtKB-UniRule"/>
</dbReference>
<proteinExistence type="inferred from homology"/>
<dbReference type="PANTHER" id="PTHR11260">
    <property type="entry name" value="GLUTATHIONE S-TRANSFERASE, GST, SUPERFAMILY, GST DOMAIN CONTAINING"/>
    <property type="match status" value="1"/>
</dbReference>
<dbReference type="GO" id="GO:0005829">
    <property type="term" value="C:cytosol"/>
    <property type="evidence" value="ECO:0007669"/>
    <property type="project" value="UniProtKB-SubCell"/>
</dbReference>
<keyword evidence="1" id="KW-0963">Cytoplasm</keyword>
<reference evidence="3 4" key="1">
    <citation type="journal article" date="2018" name="Mol. Plant">
        <title>The genome of Artemisia annua provides insight into the evolution of Asteraceae family and artemisinin biosynthesis.</title>
        <authorList>
            <person name="Shen Q."/>
            <person name="Zhang L."/>
            <person name="Liao Z."/>
            <person name="Wang S."/>
            <person name="Yan T."/>
            <person name="Shi P."/>
            <person name="Liu M."/>
            <person name="Fu X."/>
            <person name="Pan Q."/>
            <person name="Wang Y."/>
            <person name="Lv Z."/>
            <person name="Lu X."/>
            <person name="Zhang F."/>
            <person name="Jiang W."/>
            <person name="Ma Y."/>
            <person name="Chen M."/>
            <person name="Hao X."/>
            <person name="Li L."/>
            <person name="Tang Y."/>
            <person name="Lv G."/>
            <person name="Zhou Y."/>
            <person name="Sun X."/>
            <person name="Brodelius P.E."/>
            <person name="Rose J.K.C."/>
            <person name="Tang K."/>
        </authorList>
    </citation>
    <scope>NUCLEOTIDE SEQUENCE [LARGE SCALE GENOMIC DNA]</scope>
    <source>
        <strain evidence="4">cv. Huhao1</strain>
        <tissue evidence="3">Leaf</tissue>
    </source>
</reference>
<dbReference type="InterPro" id="IPR045074">
    <property type="entry name" value="GST_C_Tau"/>
</dbReference>
<accession>A0A2U1LGW7</accession>
<comment type="similarity">
    <text evidence="1">Belongs to the GST superfamily.</text>
</comment>
<dbReference type="STRING" id="35608.A0A2U1LGW7"/>
<gene>
    <name evidence="3" type="ORF">CTI12_AA492690</name>
</gene>
<dbReference type="AlphaFoldDB" id="A0A2U1LGW7"/>
<dbReference type="InterPro" id="IPR010987">
    <property type="entry name" value="Glutathione-S-Trfase_C-like"/>
</dbReference>
<keyword evidence="1 3" id="KW-0808">Transferase</keyword>
<dbReference type="InterPro" id="IPR036282">
    <property type="entry name" value="Glutathione-S-Trfase_C_sf"/>
</dbReference>
<dbReference type="PANTHER" id="PTHR11260:SF773">
    <property type="entry name" value="GLUTATHIONE S-TRANSFERASE U26"/>
    <property type="match status" value="1"/>
</dbReference>
<evidence type="ECO:0000259" key="2">
    <source>
        <dbReference type="PROSITE" id="PS50405"/>
    </source>
</evidence>
<dbReference type="SUPFAM" id="SSF47616">
    <property type="entry name" value="GST C-terminal domain-like"/>
    <property type="match status" value="1"/>
</dbReference>
<evidence type="ECO:0000313" key="4">
    <source>
        <dbReference type="Proteomes" id="UP000245207"/>
    </source>
</evidence>
<comment type="caution">
    <text evidence="3">The sequence shown here is derived from an EMBL/GenBank/DDBJ whole genome shotgun (WGS) entry which is preliminary data.</text>
</comment>
<dbReference type="GO" id="GO:0006749">
    <property type="term" value="P:glutathione metabolic process"/>
    <property type="evidence" value="ECO:0007669"/>
    <property type="project" value="InterPro"/>
</dbReference>
<dbReference type="EMBL" id="PKPP01009437">
    <property type="protein sequence ID" value="PWA48260.1"/>
    <property type="molecule type" value="Genomic_DNA"/>
</dbReference>
<organism evidence="3 4">
    <name type="scientific">Artemisia annua</name>
    <name type="common">Sweet wormwood</name>
    <dbReference type="NCBI Taxonomy" id="35608"/>
    <lineage>
        <taxon>Eukaryota</taxon>
        <taxon>Viridiplantae</taxon>
        <taxon>Streptophyta</taxon>
        <taxon>Embryophyta</taxon>
        <taxon>Tracheophyta</taxon>
        <taxon>Spermatophyta</taxon>
        <taxon>Magnoliopsida</taxon>
        <taxon>eudicotyledons</taxon>
        <taxon>Gunneridae</taxon>
        <taxon>Pentapetalae</taxon>
        <taxon>asterids</taxon>
        <taxon>campanulids</taxon>
        <taxon>Asterales</taxon>
        <taxon>Asteraceae</taxon>
        <taxon>Asteroideae</taxon>
        <taxon>Anthemideae</taxon>
        <taxon>Artemisiinae</taxon>
        <taxon>Artemisia</taxon>
    </lineage>
</organism>
<comment type="subcellular location">
    <subcellularLocation>
        <location evidence="1">Cytoplasm</location>
        <location evidence="1">Cytosol</location>
    </subcellularLocation>
</comment>
<sequence>MQLYQSGRKLYTVNLGEEHDTTRKEFMDCLKFLEGELGDKSYFGGNSFGYLDISLIPFYAWFQVYETYGNLNIEHECPKLIDWAKRCVKNKESVTKTLPEKGKLIAFAQQTRKSDLRVSLSVKKNQDLIFIPLVHPNKNQESTVHRTVHLVLFIAQRWNLLPPKAEGSLNADEYMELKSVVVGEALKLAR</sequence>
<dbReference type="PROSITE" id="PS50405">
    <property type="entry name" value="GST_CTER"/>
    <property type="match status" value="1"/>
</dbReference>
<dbReference type="EC" id="2.5.1.18" evidence="1"/>
<protein>
    <recommendedName>
        <fullName evidence="1">Glutathione S-transferase</fullName>
        <ecNumber evidence="1">2.5.1.18</ecNumber>
    </recommendedName>
</protein>